<dbReference type="NCBIfam" id="NF033788">
    <property type="entry name" value="HTH_metalloreg"/>
    <property type="match status" value="1"/>
</dbReference>
<dbReference type="RefSeq" id="WP_254270627.1">
    <property type="nucleotide sequence ID" value="NZ_CP100402.1"/>
</dbReference>
<keyword evidence="6" id="KW-1185">Reference proteome</keyword>
<protein>
    <submittedName>
        <fullName evidence="5">Winged helix-turn-helix domain-containing protein</fullName>
    </submittedName>
</protein>
<comment type="caution">
    <text evidence="5">The sequence shown here is derived from an EMBL/GenBank/DDBJ whole genome shotgun (WGS) entry which is preliminary data.</text>
</comment>
<dbReference type="AlphaFoldDB" id="A0ABD5Q8T8"/>
<dbReference type="InterPro" id="IPR036390">
    <property type="entry name" value="WH_DNA-bd_sf"/>
</dbReference>
<reference evidence="5 6" key="1">
    <citation type="journal article" date="2019" name="Int. J. Syst. Evol. Microbiol.">
        <title>The Global Catalogue of Microorganisms (GCM) 10K type strain sequencing project: providing services to taxonomists for standard genome sequencing and annotation.</title>
        <authorList>
            <consortium name="The Broad Institute Genomics Platform"/>
            <consortium name="The Broad Institute Genome Sequencing Center for Infectious Disease"/>
            <person name="Wu L."/>
            <person name="Ma J."/>
        </authorList>
    </citation>
    <scope>NUCLEOTIDE SEQUENCE [LARGE SCALE GENOMIC DNA]</scope>
    <source>
        <strain evidence="5 6">XZYJ18</strain>
    </source>
</reference>
<name>A0ABD5Q8T8_9EURY</name>
<evidence type="ECO:0000256" key="2">
    <source>
        <dbReference type="ARBA" id="ARBA00023125"/>
    </source>
</evidence>
<dbReference type="SMART" id="SM00418">
    <property type="entry name" value="HTH_ARSR"/>
    <property type="match status" value="1"/>
</dbReference>
<organism evidence="5 6">
    <name type="scientific">Halorussus aquaticus</name>
    <dbReference type="NCBI Taxonomy" id="2953748"/>
    <lineage>
        <taxon>Archaea</taxon>
        <taxon>Methanobacteriati</taxon>
        <taxon>Methanobacteriota</taxon>
        <taxon>Stenosarchaea group</taxon>
        <taxon>Halobacteria</taxon>
        <taxon>Halobacteriales</taxon>
        <taxon>Haladaptataceae</taxon>
        <taxon>Halorussus</taxon>
    </lineage>
</organism>
<accession>A0ABD5Q8T8</accession>
<dbReference type="CDD" id="cd00090">
    <property type="entry name" value="HTH_ARSR"/>
    <property type="match status" value="1"/>
</dbReference>
<dbReference type="PROSITE" id="PS50987">
    <property type="entry name" value="HTH_ARSR_2"/>
    <property type="match status" value="1"/>
</dbReference>
<dbReference type="InterPro" id="IPR036388">
    <property type="entry name" value="WH-like_DNA-bd_sf"/>
</dbReference>
<evidence type="ECO:0000256" key="1">
    <source>
        <dbReference type="ARBA" id="ARBA00023015"/>
    </source>
</evidence>
<dbReference type="Pfam" id="PF01022">
    <property type="entry name" value="HTH_5"/>
    <property type="match status" value="1"/>
</dbReference>
<keyword evidence="2" id="KW-0238">DNA-binding</keyword>
<dbReference type="PANTHER" id="PTHR33154:SF33">
    <property type="entry name" value="TRANSCRIPTIONAL REPRESSOR SDPR"/>
    <property type="match status" value="1"/>
</dbReference>
<dbReference type="GeneID" id="73047369"/>
<gene>
    <name evidence="5" type="ORF">ACFO9K_22735</name>
</gene>
<evidence type="ECO:0000313" key="6">
    <source>
        <dbReference type="Proteomes" id="UP001595945"/>
    </source>
</evidence>
<dbReference type="Proteomes" id="UP001595945">
    <property type="component" value="Unassembled WGS sequence"/>
</dbReference>
<dbReference type="GO" id="GO:0003677">
    <property type="term" value="F:DNA binding"/>
    <property type="evidence" value="ECO:0007669"/>
    <property type="project" value="UniProtKB-KW"/>
</dbReference>
<feature type="domain" description="HTH arsR-type" evidence="4">
    <location>
        <begin position="1"/>
        <end position="92"/>
    </location>
</feature>
<dbReference type="Gene3D" id="1.10.10.10">
    <property type="entry name" value="Winged helix-like DNA-binding domain superfamily/Winged helix DNA-binding domain"/>
    <property type="match status" value="1"/>
</dbReference>
<keyword evidence="1" id="KW-0805">Transcription regulation</keyword>
<dbReference type="PRINTS" id="PR00778">
    <property type="entry name" value="HTHARSR"/>
</dbReference>
<keyword evidence="3" id="KW-0804">Transcription</keyword>
<dbReference type="SUPFAM" id="SSF46785">
    <property type="entry name" value="Winged helix' DNA-binding domain"/>
    <property type="match status" value="1"/>
</dbReference>
<proteinExistence type="predicted"/>
<evidence type="ECO:0000313" key="5">
    <source>
        <dbReference type="EMBL" id="MFC4827065.1"/>
    </source>
</evidence>
<dbReference type="InterPro" id="IPR011991">
    <property type="entry name" value="ArsR-like_HTH"/>
</dbReference>
<dbReference type="PANTHER" id="PTHR33154">
    <property type="entry name" value="TRANSCRIPTIONAL REGULATOR, ARSR FAMILY"/>
    <property type="match status" value="1"/>
</dbReference>
<evidence type="ECO:0000259" key="4">
    <source>
        <dbReference type="PROSITE" id="PS50987"/>
    </source>
</evidence>
<dbReference type="InterPro" id="IPR051081">
    <property type="entry name" value="HTH_MetalResp_TranReg"/>
</dbReference>
<dbReference type="InterPro" id="IPR001845">
    <property type="entry name" value="HTH_ArsR_DNA-bd_dom"/>
</dbReference>
<dbReference type="EMBL" id="JBHSHT010000004">
    <property type="protein sequence ID" value="MFC4827065.1"/>
    <property type="molecule type" value="Genomic_DNA"/>
</dbReference>
<sequence>MDSLELLGSKTRLDILRVLSRRDMYVSELMEEVGMDGKTATHHLDVLVDAGLLVSYTEGRRRYFSLVREVRFEVSPSPNRRFVVQFPEHEET</sequence>
<evidence type="ECO:0000256" key="3">
    <source>
        <dbReference type="ARBA" id="ARBA00023163"/>
    </source>
</evidence>